<dbReference type="Proteomes" id="UP000005268">
    <property type="component" value="Chromosome"/>
</dbReference>
<reference evidence="1 2" key="1">
    <citation type="journal article" date="2012" name="J. Bacteriol.">
        <title>Complete Genome Sequence of the Naphthalene-Degrading Pseudomonas putida Strain ND6.</title>
        <authorList>
            <person name="Li S."/>
            <person name="Zhao H."/>
            <person name="Li Y."/>
            <person name="Niu S."/>
            <person name="Cai B."/>
        </authorList>
    </citation>
    <scope>NUCLEOTIDE SEQUENCE [LARGE SCALE GENOMIC DNA]</scope>
    <source>
        <strain evidence="1 2">ND6</strain>
    </source>
</reference>
<sequence>MLPMDANQTTLVLDATVFYRLRNKVMSRSRVYPLL</sequence>
<dbReference type="AlphaFoldDB" id="I3UR89"/>
<dbReference type="HOGENOM" id="CLU_3366686_0_0_6"/>
<name>I3UR89_PSEPU</name>
<proteinExistence type="predicted"/>
<evidence type="ECO:0000313" key="2">
    <source>
        <dbReference type="Proteomes" id="UP000005268"/>
    </source>
</evidence>
<protein>
    <submittedName>
        <fullName evidence="1">Uncharacterized protein</fullName>
    </submittedName>
</protein>
<organism evidence="1 2">
    <name type="scientific">Pseudomonas putida ND6</name>
    <dbReference type="NCBI Taxonomy" id="231023"/>
    <lineage>
        <taxon>Bacteria</taxon>
        <taxon>Pseudomonadati</taxon>
        <taxon>Pseudomonadota</taxon>
        <taxon>Gammaproteobacteria</taxon>
        <taxon>Pseudomonadales</taxon>
        <taxon>Pseudomonadaceae</taxon>
        <taxon>Pseudomonas</taxon>
    </lineage>
</organism>
<dbReference type="KEGG" id="ppi:YSA_02297"/>
<accession>I3UR89</accession>
<gene>
    <name evidence="1" type="ORF">YSA_02297</name>
</gene>
<dbReference type="EMBL" id="CP003588">
    <property type="protein sequence ID" value="AFK68010.1"/>
    <property type="molecule type" value="Genomic_DNA"/>
</dbReference>
<evidence type="ECO:0000313" key="1">
    <source>
        <dbReference type="EMBL" id="AFK68010.1"/>
    </source>
</evidence>